<dbReference type="Proteomes" id="UP000636661">
    <property type="component" value="Unassembled WGS sequence"/>
</dbReference>
<evidence type="ECO:0000313" key="2">
    <source>
        <dbReference type="Proteomes" id="UP000636661"/>
    </source>
</evidence>
<dbReference type="SUPFAM" id="SSF103084">
    <property type="entry name" value="Holliday junction resolvase RusA"/>
    <property type="match status" value="1"/>
</dbReference>
<dbReference type="InterPro" id="IPR008822">
    <property type="entry name" value="Endonuclease_RusA-like"/>
</dbReference>
<accession>A0A918I616</accession>
<gene>
    <name evidence="1" type="ORF">GCM10010274_63890</name>
</gene>
<comment type="caution">
    <text evidence="1">The sequence shown here is derived from an EMBL/GenBank/DDBJ whole genome shotgun (WGS) entry which is preliminary data.</text>
</comment>
<dbReference type="InterPro" id="IPR036614">
    <property type="entry name" value="RusA-like_sf"/>
</dbReference>
<organism evidence="1 2">
    <name type="scientific">Streptomyces lavendofoliae</name>
    <dbReference type="NCBI Taxonomy" id="67314"/>
    <lineage>
        <taxon>Bacteria</taxon>
        <taxon>Bacillati</taxon>
        <taxon>Actinomycetota</taxon>
        <taxon>Actinomycetes</taxon>
        <taxon>Kitasatosporales</taxon>
        <taxon>Streptomycetaceae</taxon>
        <taxon>Streptomyces</taxon>
    </lineage>
</organism>
<keyword evidence="2" id="KW-1185">Reference proteome</keyword>
<evidence type="ECO:0000313" key="1">
    <source>
        <dbReference type="EMBL" id="GGU66460.1"/>
    </source>
</evidence>
<dbReference type="Gene3D" id="3.30.1330.70">
    <property type="entry name" value="Holliday junction resolvase RusA"/>
    <property type="match status" value="1"/>
</dbReference>
<reference evidence="1" key="2">
    <citation type="submission" date="2020-09" db="EMBL/GenBank/DDBJ databases">
        <authorList>
            <person name="Sun Q."/>
            <person name="Ohkuma M."/>
        </authorList>
    </citation>
    <scope>NUCLEOTIDE SEQUENCE</scope>
    <source>
        <strain evidence="1">JCM 4391</strain>
    </source>
</reference>
<dbReference type="EMBL" id="BMTP01000027">
    <property type="protein sequence ID" value="GGU66460.1"/>
    <property type="molecule type" value="Genomic_DNA"/>
</dbReference>
<sequence length="267" mass="29540">MVAGRDKRAPICCAGCGASDREAAIEYFRRMHPLDRLATQMTSDMPPAERIAGLLEVYSQETGDQLSPPLAPDEAAQVRAWMVSQDRFSIARKEATLRAEAHSTVSSKASWLQQLKCTSCDVLDFESTAARPTYFAVPVPPFTKQNKDTARRVNKAVKHEMERTQSSRDPMTWKGLMICASVVAVQSSNRRLIDVDNAAKAVLDTLSGTVIIDDRYVQHLRASRLIAQDTEGYYVIGLLPVHPLEDDVVERSGHVVFAGLIQPPQCL</sequence>
<reference evidence="1" key="1">
    <citation type="journal article" date="2014" name="Int. J. Syst. Evol. Microbiol.">
        <title>Complete genome sequence of Corynebacterium casei LMG S-19264T (=DSM 44701T), isolated from a smear-ripened cheese.</title>
        <authorList>
            <consortium name="US DOE Joint Genome Institute (JGI-PGF)"/>
            <person name="Walter F."/>
            <person name="Albersmeier A."/>
            <person name="Kalinowski J."/>
            <person name="Ruckert C."/>
        </authorList>
    </citation>
    <scope>NUCLEOTIDE SEQUENCE</scope>
    <source>
        <strain evidence="1">JCM 4391</strain>
    </source>
</reference>
<dbReference type="GO" id="GO:0000287">
    <property type="term" value="F:magnesium ion binding"/>
    <property type="evidence" value="ECO:0007669"/>
    <property type="project" value="InterPro"/>
</dbReference>
<dbReference type="Pfam" id="PF05866">
    <property type="entry name" value="RusA"/>
    <property type="match status" value="1"/>
</dbReference>
<dbReference type="GO" id="GO:0006281">
    <property type="term" value="P:DNA repair"/>
    <property type="evidence" value="ECO:0007669"/>
    <property type="project" value="InterPro"/>
</dbReference>
<dbReference type="GO" id="GO:0006310">
    <property type="term" value="P:DNA recombination"/>
    <property type="evidence" value="ECO:0007669"/>
    <property type="project" value="InterPro"/>
</dbReference>
<protein>
    <submittedName>
        <fullName evidence="1">Uncharacterized protein</fullName>
    </submittedName>
</protein>
<dbReference type="AlphaFoldDB" id="A0A918I616"/>
<name>A0A918I616_9ACTN</name>
<proteinExistence type="predicted"/>